<evidence type="ECO:0000256" key="3">
    <source>
        <dbReference type="ARBA" id="ARBA00023027"/>
    </source>
</evidence>
<dbReference type="Pfam" id="PF00171">
    <property type="entry name" value="Aldedh"/>
    <property type="match status" value="1"/>
</dbReference>
<keyword evidence="3" id="KW-0520">NAD</keyword>
<gene>
    <name evidence="5" type="ORF">ACFQZV_00345</name>
</gene>
<dbReference type="InterPro" id="IPR016163">
    <property type="entry name" value="Ald_DH_C"/>
</dbReference>
<dbReference type="EMBL" id="JBHTIM010000001">
    <property type="protein sequence ID" value="MFD0779745.1"/>
    <property type="molecule type" value="Genomic_DNA"/>
</dbReference>
<protein>
    <submittedName>
        <fullName evidence="5">Aldehyde dehydrogenase family protein</fullName>
    </submittedName>
</protein>
<name>A0ABW2ZMM7_9MICO</name>
<sequence>MTTTSELRHYVGGEWIDGHGDVYDDVNPSIPTDVVARGRSATRADVDAAYRAARAALDGWRRTPARTRSRVLLGAADVITAHREAWGRELAREEGKTRAEGVAEVGHAANILRFAAHQADTASGEVYESPTPGERILVVRRPVGVVGAITPFNFPISIPAWKLAPALVWGNTVVWKPATFVPLLAIRFAQALEQAGLPAGVLNLVSGDAEVGEAIVAHPDVDAVTFTGSTRVGRLIASQLAARGVPFQGELGGKNAALVLEDADLDLAAENVAIGAFLAAGQKCTATSRVVVHEKVADRFLELLAERARAMTVGDALADGTVVGPLVDAMARDRVCAAIARARDHARVVHAPDAEMTGSSAEGYFVAPSIFELPSEDPGELWTEELFGPVVGVRRVASTEEGIALVNDSEYGLSTAVFTTNLSAALRAVEEIRAGVVHVNSPSAGADLHVPFGGVRASALGPKEQGVAARDFFTETATVYLRGQ</sequence>
<dbReference type="InterPro" id="IPR015590">
    <property type="entry name" value="Aldehyde_DH_dom"/>
</dbReference>
<proteinExistence type="inferred from homology"/>
<evidence type="ECO:0000256" key="2">
    <source>
        <dbReference type="ARBA" id="ARBA00023002"/>
    </source>
</evidence>
<dbReference type="InterPro" id="IPR016160">
    <property type="entry name" value="Ald_DH_CS_CYS"/>
</dbReference>
<reference evidence="6" key="1">
    <citation type="journal article" date="2019" name="Int. J. Syst. Evol. Microbiol.">
        <title>The Global Catalogue of Microorganisms (GCM) 10K type strain sequencing project: providing services to taxonomists for standard genome sequencing and annotation.</title>
        <authorList>
            <consortium name="The Broad Institute Genomics Platform"/>
            <consortium name="The Broad Institute Genome Sequencing Center for Infectious Disease"/>
            <person name="Wu L."/>
            <person name="Ma J."/>
        </authorList>
    </citation>
    <scope>NUCLEOTIDE SEQUENCE [LARGE SCALE GENOMIC DNA]</scope>
    <source>
        <strain evidence="6">CCUG 50754</strain>
    </source>
</reference>
<dbReference type="InterPro" id="IPR016162">
    <property type="entry name" value="Ald_DH_N"/>
</dbReference>
<comment type="caution">
    <text evidence="5">The sequence shown here is derived from an EMBL/GenBank/DDBJ whole genome shotgun (WGS) entry which is preliminary data.</text>
</comment>
<feature type="domain" description="Aldehyde dehydrogenase" evidence="4">
    <location>
        <begin position="15"/>
        <end position="479"/>
    </location>
</feature>
<dbReference type="RefSeq" id="WP_378753635.1">
    <property type="nucleotide sequence ID" value="NZ_JBHSSV010000018.1"/>
</dbReference>
<dbReference type="SUPFAM" id="SSF53720">
    <property type="entry name" value="ALDH-like"/>
    <property type="match status" value="1"/>
</dbReference>
<dbReference type="Gene3D" id="3.40.605.10">
    <property type="entry name" value="Aldehyde Dehydrogenase, Chain A, domain 1"/>
    <property type="match status" value="1"/>
</dbReference>
<dbReference type="InterPro" id="IPR016161">
    <property type="entry name" value="Ald_DH/histidinol_DH"/>
</dbReference>
<dbReference type="PANTHER" id="PTHR42986">
    <property type="entry name" value="BENZALDEHYDE DEHYDROGENASE YFMT"/>
    <property type="match status" value="1"/>
</dbReference>
<dbReference type="PANTHER" id="PTHR42986:SF1">
    <property type="entry name" value="BENZALDEHYDE DEHYDROGENASE YFMT"/>
    <property type="match status" value="1"/>
</dbReference>
<evidence type="ECO:0000256" key="1">
    <source>
        <dbReference type="ARBA" id="ARBA00009986"/>
    </source>
</evidence>
<evidence type="ECO:0000259" key="4">
    <source>
        <dbReference type="Pfam" id="PF00171"/>
    </source>
</evidence>
<dbReference type="PROSITE" id="PS00070">
    <property type="entry name" value="ALDEHYDE_DEHYDR_CYS"/>
    <property type="match status" value="1"/>
</dbReference>
<evidence type="ECO:0000313" key="6">
    <source>
        <dbReference type="Proteomes" id="UP001597042"/>
    </source>
</evidence>
<keyword evidence="6" id="KW-1185">Reference proteome</keyword>
<accession>A0ABW2ZMM7</accession>
<dbReference type="Proteomes" id="UP001597042">
    <property type="component" value="Unassembled WGS sequence"/>
</dbReference>
<keyword evidence="2" id="KW-0560">Oxidoreductase</keyword>
<evidence type="ECO:0000313" key="5">
    <source>
        <dbReference type="EMBL" id="MFD0779745.1"/>
    </source>
</evidence>
<comment type="similarity">
    <text evidence="1">Belongs to the aldehyde dehydrogenase family.</text>
</comment>
<dbReference type="Gene3D" id="3.40.309.10">
    <property type="entry name" value="Aldehyde Dehydrogenase, Chain A, domain 2"/>
    <property type="match status" value="1"/>
</dbReference>
<organism evidence="5 6">
    <name type="scientific">Microbacterium koreense</name>
    <dbReference type="NCBI Taxonomy" id="323761"/>
    <lineage>
        <taxon>Bacteria</taxon>
        <taxon>Bacillati</taxon>
        <taxon>Actinomycetota</taxon>
        <taxon>Actinomycetes</taxon>
        <taxon>Micrococcales</taxon>
        <taxon>Microbacteriaceae</taxon>
        <taxon>Microbacterium</taxon>
    </lineage>
</organism>